<dbReference type="InterPro" id="IPR011990">
    <property type="entry name" value="TPR-like_helical_dom_sf"/>
</dbReference>
<dbReference type="PANTHER" id="PTHR30329:SF21">
    <property type="entry name" value="LIPOPROTEIN YIAD-RELATED"/>
    <property type="match status" value="1"/>
</dbReference>
<evidence type="ECO:0000256" key="5">
    <source>
        <dbReference type="SAM" id="Coils"/>
    </source>
</evidence>
<proteinExistence type="predicted"/>
<dbReference type="PRINTS" id="PR01021">
    <property type="entry name" value="OMPADOMAIN"/>
</dbReference>
<dbReference type="Gene3D" id="3.30.1330.60">
    <property type="entry name" value="OmpA-like domain"/>
    <property type="match status" value="1"/>
</dbReference>
<keyword evidence="5" id="KW-0175">Coiled coil</keyword>
<dbReference type="SUPFAM" id="SSF48452">
    <property type="entry name" value="TPR-like"/>
    <property type="match status" value="1"/>
</dbReference>
<protein>
    <submittedName>
        <fullName evidence="8">OmpA family protein</fullName>
    </submittedName>
</protein>
<dbReference type="PROSITE" id="PS51123">
    <property type="entry name" value="OMPA_2"/>
    <property type="match status" value="1"/>
</dbReference>
<evidence type="ECO:0000313" key="8">
    <source>
        <dbReference type="EMBL" id="MFD0993153.1"/>
    </source>
</evidence>
<dbReference type="Gene3D" id="2.60.40.1120">
    <property type="entry name" value="Carboxypeptidase-like, regulatory domain"/>
    <property type="match status" value="1"/>
</dbReference>
<evidence type="ECO:0000256" key="6">
    <source>
        <dbReference type="SAM" id="SignalP"/>
    </source>
</evidence>
<keyword evidence="9" id="KW-1185">Reference proteome</keyword>
<dbReference type="PANTHER" id="PTHR30329">
    <property type="entry name" value="STATOR ELEMENT OF FLAGELLAR MOTOR COMPLEX"/>
    <property type="match status" value="1"/>
</dbReference>
<dbReference type="SUPFAM" id="SSF49464">
    <property type="entry name" value="Carboxypeptidase regulatory domain-like"/>
    <property type="match status" value="1"/>
</dbReference>
<dbReference type="InterPro" id="IPR006665">
    <property type="entry name" value="OmpA-like"/>
</dbReference>
<dbReference type="SUPFAM" id="SSF103088">
    <property type="entry name" value="OmpA-like"/>
    <property type="match status" value="1"/>
</dbReference>
<dbReference type="InterPro" id="IPR006690">
    <property type="entry name" value="OMPA-like_CS"/>
</dbReference>
<evidence type="ECO:0000313" key="9">
    <source>
        <dbReference type="Proteomes" id="UP001597062"/>
    </source>
</evidence>
<feature type="domain" description="OmpA-like" evidence="7">
    <location>
        <begin position="568"/>
        <end position="690"/>
    </location>
</feature>
<dbReference type="InterPro" id="IPR036737">
    <property type="entry name" value="OmpA-like_sf"/>
</dbReference>
<dbReference type="InterPro" id="IPR006664">
    <property type="entry name" value="OMP_bac"/>
</dbReference>
<dbReference type="CDD" id="cd07185">
    <property type="entry name" value="OmpA_C-like"/>
    <property type="match status" value="1"/>
</dbReference>
<dbReference type="InterPro" id="IPR011659">
    <property type="entry name" value="WD40"/>
</dbReference>
<evidence type="ECO:0000256" key="2">
    <source>
        <dbReference type="ARBA" id="ARBA00023136"/>
    </source>
</evidence>
<dbReference type="InterPro" id="IPR008969">
    <property type="entry name" value="CarboxyPept-like_regulatory"/>
</dbReference>
<evidence type="ECO:0000256" key="3">
    <source>
        <dbReference type="ARBA" id="ARBA00023237"/>
    </source>
</evidence>
<dbReference type="Pfam" id="PF13715">
    <property type="entry name" value="CarbopepD_reg_2"/>
    <property type="match status" value="1"/>
</dbReference>
<dbReference type="Proteomes" id="UP001597062">
    <property type="component" value="Unassembled WGS sequence"/>
</dbReference>
<dbReference type="PROSITE" id="PS01068">
    <property type="entry name" value="OMPA_1"/>
    <property type="match status" value="1"/>
</dbReference>
<dbReference type="Pfam" id="PF00691">
    <property type="entry name" value="OmpA"/>
    <property type="match status" value="1"/>
</dbReference>
<comment type="caution">
    <text evidence="8">The sequence shown here is derived from an EMBL/GenBank/DDBJ whole genome shotgun (WGS) entry which is preliminary data.</text>
</comment>
<sequence>MKKTLLILIALCNVFITNAQSSQRLERANKYFERAYYNEAIPIYEQVFENKKSFEVIKNLADCHYYVNNLERASDLYKYLIKNYRKLVTEEEYFRYVTTLKAKNKYNNAYKMMHYYYTNSKNEEGLKNLEEATTYLENVKAIGERYQIKNVGINTPNSEFGAIAFGNDIVFSAPKKESSFLDKMYGWNGQHYLDFYSVHKNNIHLGDSIATHFATSLNSKLHEANIIFTKDGKTAYFTRNNLVKGKRKKDSKKVTHLQIYKAQFEDGEWKNITSLPFNSNDYSTEHPALSIDEKTLYFASDMPGSLGSFDIYAVTINNDGSYGKPINLGPTINTKRKEQFPFVSEDNKLYFSSNGHPGFGSLDVFVSTINDTKFSKPDNVGFPVNSGYDDFSFFINSTTKEGFFASNRPGGKGGDDIYQITEQKPLIIKKCKQIIEGTVTDIDTKELLPNTLIVIYENEVELQKTLTDSYGKFNFEVACNSSFTIKASKDGYTKNQKTVSTDKTRNKTNNASLTLKSLEQIAKEEKEALALKKAQEEQLKIENAEKLKLQQKQKTEDVIANEDNIVKEKGQIIVKTEEVNFDYKLWYLRRDTKKAIDKVIDLMKKYPDMIVEIGTHTDIRGNSRYNKELSQKRATSVRMYFMEKGIEPDRISAIGYGETKPLIKCKTEDACTEEQHEVNRRSEFVIKRIF</sequence>
<keyword evidence="6" id="KW-0732">Signal</keyword>
<accession>A0ABW3JU25</accession>
<evidence type="ECO:0000256" key="1">
    <source>
        <dbReference type="ARBA" id="ARBA00004442"/>
    </source>
</evidence>
<dbReference type="Gene3D" id="1.25.40.10">
    <property type="entry name" value="Tetratricopeptide repeat domain"/>
    <property type="match status" value="1"/>
</dbReference>
<dbReference type="Gene3D" id="2.120.10.30">
    <property type="entry name" value="TolB, C-terminal domain"/>
    <property type="match status" value="1"/>
</dbReference>
<evidence type="ECO:0000259" key="7">
    <source>
        <dbReference type="PROSITE" id="PS51123"/>
    </source>
</evidence>
<feature type="signal peptide" evidence="6">
    <location>
        <begin position="1"/>
        <end position="19"/>
    </location>
</feature>
<organism evidence="8 9">
    <name type="scientific">Tenacibaculum geojense</name>
    <dbReference type="NCBI Taxonomy" id="915352"/>
    <lineage>
        <taxon>Bacteria</taxon>
        <taxon>Pseudomonadati</taxon>
        <taxon>Bacteroidota</taxon>
        <taxon>Flavobacteriia</taxon>
        <taxon>Flavobacteriales</taxon>
        <taxon>Flavobacteriaceae</taxon>
        <taxon>Tenacibaculum</taxon>
    </lineage>
</organism>
<dbReference type="InterPro" id="IPR011042">
    <property type="entry name" value="6-blade_b-propeller_TolB-like"/>
</dbReference>
<reference evidence="9" key="1">
    <citation type="journal article" date="2019" name="Int. J. Syst. Evol. Microbiol.">
        <title>The Global Catalogue of Microorganisms (GCM) 10K type strain sequencing project: providing services to taxonomists for standard genome sequencing and annotation.</title>
        <authorList>
            <consortium name="The Broad Institute Genomics Platform"/>
            <consortium name="The Broad Institute Genome Sequencing Center for Infectious Disease"/>
            <person name="Wu L."/>
            <person name="Ma J."/>
        </authorList>
    </citation>
    <scope>NUCLEOTIDE SEQUENCE [LARGE SCALE GENOMIC DNA]</scope>
    <source>
        <strain evidence="9">CCUG 60527</strain>
    </source>
</reference>
<gene>
    <name evidence="8" type="ORF">ACFQ1U_08045</name>
</gene>
<feature type="coiled-coil region" evidence="5">
    <location>
        <begin position="515"/>
        <end position="554"/>
    </location>
</feature>
<name>A0ABW3JU25_9FLAO</name>
<comment type="subcellular location">
    <subcellularLocation>
        <location evidence="1">Cell outer membrane</location>
    </subcellularLocation>
</comment>
<keyword evidence="2 4" id="KW-0472">Membrane</keyword>
<evidence type="ECO:0000256" key="4">
    <source>
        <dbReference type="PROSITE-ProRule" id="PRU00473"/>
    </source>
</evidence>
<keyword evidence="3" id="KW-0998">Cell outer membrane</keyword>
<feature type="chain" id="PRO_5046361298" evidence="6">
    <location>
        <begin position="20"/>
        <end position="690"/>
    </location>
</feature>
<dbReference type="EMBL" id="JBHTJR010000045">
    <property type="protein sequence ID" value="MFD0993153.1"/>
    <property type="molecule type" value="Genomic_DNA"/>
</dbReference>
<dbReference type="Pfam" id="PF07676">
    <property type="entry name" value="PD40"/>
    <property type="match status" value="2"/>
</dbReference>
<dbReference type="InterPro" id="IPR050330">
    <property type="entry name" value="Bact_OuterMem_StrucFunc"/>
</dbReference>
<dbReference type="RefSeq" id="WP_386107120.1">
    <property type="nucleotide sequence ID" value="NZ_JBHTJR010000045.1"/>
</dbReference>
<dbReference type="SUPFAM" id="SSF82171">
    <property type="entry name" value="DPP6 N-terminal domain-like"/>
    <property type="match status" value="1"/>
</dbReference>